<sequence length="141" mass="15296">MAAPGSRNLWLIPAALLGAAILLLVLLQHLVGGPDLPDPEGPEPEEAALEAVRSAPADPFRYGGRTVAEVLRQVEPRTGWTDSGWSVRPLTEGRYRVERTYSRAEGGKRVYAFTVAADLDYVWPANGHARALMHRGPRSGS</sequence>
<proteinExistence type="predicted"/>
<dbReference type="AlphaFoldDB" id="A0A0P9C3V3"/>
<accession>A0A0P9C3V3</accession>
<evidence type="ECO:0000313" key="2">
    <source>
        <dbReference type="Proteomes" id="UP000183104"/>
    </source>
</evidence>
<dbReference type="RefSeq" id="WP_054966407.1">
    <property type="nucleotide sequence ID" value="NZ_FMUN01000002.1"/>
</dbReference>
<gene>
    <name evidence="1" type="ORF">SAMN05661077_1114</name>
</gene>
<protein>
    <submittedName>
        <fullName evidence="1">Uncharacterized protein</fullName>
    </submittedName>
</protein>
<evidence type="ECO:0000313" key="1">
    <source>
        <dbReference type="EMBL" id="SCY03547.1"/>
    </source>
</evidence>
<dbReference type="Proteomes" id="UP000183104">
    <property type="component" value="Unassembled WGS sequence"/>
</dbReference>
<name>A0A0P9C3V3_9GAMM</name>
<organism evidence="1 2">
    <name type="scientific">Thiohalorhabdus denitrificans</name>
    <dbReference type="NCBI Taxonomy" id="381306"/>
    <lineage>
        <taxon>Bacteria</taxon>
        <taxon>Pseudomonadati</taxon>
        <taxon>Pseudomonadota</taxon>
        <taxon>Gammaproteobacteria</taxon>
        <taxon>Thiohalorhabdales</taxon>
        <taxon>Thiohalorhabdaceae</taxon>
        <taxon>Thiohalorhabdus</taxon>
    </lineage>
</organism>
<keyword evidence="2" id="KW-1185">Reference proteome</keyword>
<reference evidence="2" key="1">
    <citation type="submission" date="2016-10" db="EMBL/GenBank/DDBJ databases">
        <authorList>
            <person name="Varghese N."/>
        </authorList>
    </citation>
    <scope>NUCLEOTIDE SEQUENCE [LARGE SCALE GENOMIC DNA]</scope>
    <source>
        <strain evidence="2">HL 19</strain>
    </source>
</reference>
<dbReference type="EMBL" id="FMUN01000002">
    <property type="protein sequence ID" value="SCY03547.1"/>
    <property type="molecule type" value="Genomic_DNA"/>
</dbReference>
<dbReference type="STRING" id="381306.AN478_09625"/>